<dbReference type="Proteomes" id="UP000636709">
    <property type="component" value="Unassembled WGS sequence"/>
</dbReference>
<protein>
    <submittedName>
        <fullName evidence="1">Uncharacterized protein</fullName>
    </submittedName>
</protein>
<accession>A0A835AI69</accession>
<dbReference type="AlphaFoldDB" id="A0A835AI69"/>
<evidence type="ECO:0000313" key="2">
    <source>
        <dbReference type="Proteomes" id="UP000636709"/>
    </source>
</evidence>
<evidence type="ECO:0000313" key="1">
    <source>
        <dbReference type="EMBL" id="KAF8662924.1"/>
    </source>
</evidence>
<keyword evidence="2" id="KW-1185">Reference proteome</keyword>
<proteinExistence type="predicted"/>
<dbReference type="OrthoDB" id="46988at2759"/>
<name>A0A835AI69_9POAL</name>
<comment type="caution">
    <text evidence="1">The sequence shown here is derived from an EMBL/GenBank/DDBJ whole genome shotgun (WGS) entry which is preliminary data.</text>
</comment>
<reference evidence="1" key="1">
    <citation type="submission" date="2020-07" db="EMBL/GenBank/DDBJ databases">
        <title>Genome sequence and genetic diversity analysis of an under-domesticated orphan crop, white fonio (Digitaria exilis).</title>
        <authorList>
            <person name="Bennetzen J.L."/>
            <person name="Chen S."/>
            <person name="Ma X."/>
            <person name="Wang X."/>
            <person name="Yssel A.E.J."/>
            <person name="Chaluvadi S.R."/>
            <person name="Johnson M."/>
            <person name="Gangashetty P."/>
            <person name="Hamidou F."/>
            <person name="Sanogo M.D."/>
            <person name="Zwaenepoel A."/>
            <person name="Wallace J."/>
            <person name="Van De Peer Y."/>
            <person name="Van Deynze A."/>
        </authorList>
    </citation>
    <scope>NUCLEOTIDE SEQUENCE</scope>
    <source>
        <tissue evidence="1">Leaves</tissue>
    </source>
</reference>
<organism evidence="1 2">
    <name type="scientific">Digitaria exilis</name>
    <dbReference type="NCBI Taxonomy" id="1010633"/>
    <lineage>
        <taxon>Eukaryota</taxon>
        <taxon>Viridiplantae</taxon>
        <taxon>Streptophyta</taxon>
        <taxon>Embryophyta</taxon>
        <taxon>Tracheophyta</taxon>
        <taxon>Spermatophyta</taxon>
        <taxon>Magnoliopsida</taxon>
        <taxon>Liliopsida</taxon>
        <taxon>Poales</taxon>
        <taxon>Poaceae</taxon>
        <taxon>PACMAD clade</taxon>
        <taxon>Panicoideae</taxon>
        <taxon>Panicodae</taxon>
        <taxon>Paniceae</taxon>
        <taxon>Anthephorinae</taxon>
        <taxon>Digitaria</taxon>
    </lineage>
</organism>
<gene>
    <name evidence="1" type="ORF">HU200_055507</name>
</gene>
<sequence length="107" mass="11582">MSVRDSAKSGRSSATRNATADLAISASSGAYPRSLPQSPSAVGCMLPCASPMQWKNHWPKMKPMYLEAQVLYYSTLALLVNGHETVYDAVEEPLLFAQTAAFVEVKS</sequence>
<dbReference type="EMBL" id="JACEFO010002379">
    <property type="protein sequence ID" value="KAF8662924.1"/>
    <property type="molecule type" value="Genomic_DNA"/>
</dbReference>